<dbReference type="Proteomes" id="UP000799438">
    <property type="component" value="Unassembled WGS sequence"/>
</dbReference>
<evidence type="ECO:0000313" key="2">
    <source>
        <dbReference type="EMBL" id="KAF2139651.1"/>
    </source>
</evidence>
<gene>
    <name evidence="2" type="ORF">K452DRAFT_300191</name>
</gene>
<dbReference type="InterPro" id="IPR036047">
    <property type="entry name" value="F-box-like_dom_sf"/>
</dbReference>
<reference evidence="2" key="1">
    <citation type="journal article" date="2020" name="Stud. Mycol.">
        <title>101 Dothideomycetes genomes: a test case for predicting lifestyles and emergence of pathogens.</title>
        <authorList>
            <person name="Haridas S."/>
            <person name="Albert R."/>
            <person name="Binder M."/>
            <person name="Bloem J."/>
            <person name="Labutti K."/>
            <person name="Salamov A."/>
            <person name="Andreopoulos B."/>
            <person name="Baker S."/>
            <person name="Barry K."/>
            <person name="Bills G."/>
            <person name="Bluhm B."/>
            <person name="Cannon C."/>
            <person name="Castanera R."/>
            <person name="Culley D."/>
            <person name="Daum C."/>
            <person name="Ezra D."/>
            <person name="Gonzalez J."/>
            <person name="Henrissat B."/>
            <person name="Kuo A."/>
            <person name="Liang C."/>
            <person name="Lipzen A."/>
            <person name="Lutzoni F."/>
            <person name="Magnuson J."/>
            <person name="Mondo S."/>
            <person name="Nolan M."/>
            <person name="Ohm R."/>
            <person name="Pangilinan J."/>
            <person name="Park H.-J."/>
            <person name="Ramirez L."/>
            <person name="Alfaro M."/>
            <person name="Sun H."/>
            <person name="Tritt A."/>
            <person name="Yoshinaga Y."/>
            <person name="Zwiers L.-H."/>
            <person name="Turgeon B."/>
            <person name="Goodwin S."/>
            <person name="Spatafora J."/>
            <person name="Crous P."/>
            <person name="Grigoriev I."/>
        </authorList>
    </citation>
    <scope>NUCLEOTIDE SEQUENCE</scope>
    <source>
        <strain evidence="2">CBS 121167</strain>
    </source>
</reference>
<proteinExistence type="predicted"/>
<feature type="domain" description="F-box" evidence="1">
    <location>
        <begin position="23"/>
        <end position="57"/>
    </location>
</feature>
<dbReference type="Pfam" id="PF00646">
    <property type="entry name" value="F-box"/>
    <property type="match status" value="1"/>
</dbReference>
<evidence type="ECO:0000313" key="3">
    <source>
        <dbReference type="Proteomes" id="UP000799438"/>
    </source>
</evidence>
<protein>
    <recommendedName>
        <fullName evidence="1">F-box domain-containing protein</fullName>
    </recommendedName>
</protein>
<dbReference type="AlphaFoldDB" id="A0A6A6BAW3"/>
<dbReference type="InterPro" id="IPR001810">
    <property type="entry name" value="F-box_dom"/>
</dbReference>
<evidence type="ECO:0000259" key="1">
    <source>
        <dbReference type="PROSITE" id="PS50181"/>
    </source>
</evidence>
<dbReference type="PROSITE" id="PS50181">
    <property type="entry name" value="FBOX"/>
    <property type="match status" value="1"/>
</dbReference>
<name>A0A6A6BAW3_9PEZI</name>
<sequence length="228" mass="26251">MSSQHCTSLVHEVTTTYVAAKMPPNLVGLPPEMIENIVIFLDNEDLYTFRLTCKEINAKSLPFFGRTFFTARTICLGTNSIQTVSKISEHLELSRHMQKLVIGYAYLSQITVEDAFEEHEWTEDIAKLDPDDGANKAIKKFKDTFLICLEKQNSLRSGDLETARLTTAFNNFSRLDAIDLHMRRTETHTALYRSWNKLVSYEPFNRMVNWFVEPLIATKSLPLQPLQR</sequence>
<organism evidence="2 3">
    <name type="scientific">Aplosporella prunicola CBS 121167</name>
    <dbReference type="NCBI Taxonomy" id="1176127"/>
    <lineage>
        <taxon>Eukaryota</taxon>
        <taxon>Fungi</taxon>
        <taxon>Dikarya</taxon>
        <taxon>Ascomycota</taxon>
        <taxon>Pezizomycotina</taxon>
        <taxon>Dothideomycetes</taxon>
        <taxon>Dothideomycetes incertae sedis</taxon>
        <taxon>Botryosphaeriales</taxon>
        <taxon>Aplosporellaceae</taxon>
        <taxon>Aplosporella</taxon>
    </lineage>
</organism>
<dbReference type="GeneID" id="54299801"/>
<accession>A0A6A6BAW3</accession>
<keyword evidence="3" id="KW-1185">Reference proteome</keyword>
<dbReference type="OrthoDB" id="3864165at2759"/>
<dbReference type="RefSeq" id="XP_033395364.1">
    <property type="nucleotide sequence ID" value="XM_033542304.1"/>
</dbReference>
<dbReference type="EMBL" id="ML995492">
    <property type="protein sequence ID" value="KAF2139651.1"/>
    <property type="molecule type" value="Genomic_DNA"/>
</dbReference>
<dbReference type="SUPFAM" id="SSF81383">
    <property type="entry name" value="F-box domain"/>
    <property type="match status" value="1"/>
</dbReference>